<gene>
    <name evidence="1" type="ORF">Tci_920642</name>
</gene>
<evidence type="ECO:0000313" key="1">
    <source>
        <dbReference type="EMBL" id="GFD48673.1"/>
    </source>
</evidence>
<protein>
    <submittedName>
        <fullName evidence="1">Uncharacterized protein</fullName>
    </submittedName>
</protein>
<sequence length="68" mass="7416">VLRIEEGHVIIGGAVEEGSRRRGLPIVDIVVGERGREGRIRIGQHCLTEGVGKQLALLRGHRSKRVGL</sequence>
<dbReference type="AlphaFoldDB" id="A0A699WNE4"/>
<dbReference type="EMBL" id="BKCJ011727499">
    <property type="protein sequence ID" value="GFD48673.1"/>
    <property type="molecule type" value="Genomic_DNA"/>
</dbReference>
<reference evidence="1" key="1">
    <citation type="journal article" date="2019" name="Sci. Rep.">
        <title>Draft genome of Tanacetum cinerariifolium, the natural source of mosquito coil.</title>
        <authorList>
            <person name="Yamashiro T."/>
            <person name="Shiraishi A."/>
            <person name="Satake H."/>
            <person name="Nakayama K."/>
        </authorList>
    </citation>
    <scope>NUCLEOTIDE SEQUENCE</scope>
</reference>
<accession>A0A699WNE4</accession>
<proteinExistence type="predicted"/>
<organism evidence="1">
    <name type="scientific">Tanacetum cinerariifolium</name>
    <name type="common">Dalmatian daisy</name>
    <name type="synonym">Chrysanthemum cinerariifolium</name>
    <dbReference type="NCBI Taxonomy" id="118510"/>
    <lineage>
        <taxon>Eukaryota</taxon>
        <taxon>Viridiplantae</taxon>
        <taxon>Streptophyta</taxon>
        <taxon>Embryophyta</taxon>
        <taxon>Tracheophyta</taxon>
        <taxon>Spermatophyta</taxon>
        <taxon>Magnoliopsida</taxon>
        <taxon>eudicotyledons</taxon>
        <taxon>Gunneridae</taxon>
        <taxon>Pentapetalae</taxon>
        <taxon>asterids</taxon>
        <taxon>campanulids</taxon>
        <taxon>Asterales</taxon>
        <taxon>Asteraceae</taxon>
        <taxon>Asteroideae</taxon>
        <taxon>Anthemideae</taxon>
        <taxon>Anthemidinae</taxon>
        <taxon>Tanacetum</taxon>
    </lineage>
</organism>
<comment type="caution">
    <text evidence="1">The sequence shown here is derived from an EMBL/GenBank/DDBJ whole genome shotgun (WGS) entry which is preliminary data.</text>
</comment>
<name>A0A699WNE4_TANCI</name>
<feature type="non-terminal residue" evidence="1">
    <location>
        <position position="1"/>
    </location>
</feature>